<dbReference type="AlphaFoldDB" id="A0ABD3RU11"/>
<dbReference type="Proteomes" id="UP001530377">
    <property type="component" value="Unassembled WGS sequence"/>
</dbReference>
<organism evidence="3 4">
    <name type="scientific">Cyclostephanos tholiformis</name>
    <dbReference type="NCBI Taxonomy" id="382380"/>
    <lineage>
        <taxon>Eukaryota</taxon>
        <taxon>Sar</taxon>
        <taxon>Stramenopiles</taxon>
        <taxon>Ochrophyta</taxon>
        <taxon>Bacillariophyta</taxon>
        <taxon>Coscinodiscophyceae</taxon>
        <taxon>Thalassiosirophycidae</taxon>
        <taxon>Stephanodiscales</taxon>
        <taxon>Stephanodiscaceae</taxon>
        <taxon>Cyclostephanos</taxon>
    </lineage>
</organism>
<proteinExistence type="predicted"/>
<reference evidence="3 4" key="1">
    <citation type="submission" date="2024-10" db="EMBL/GenBank/DDBJ databases">
        <title>Updated reference genomes for cyclostephanoid diatoms.</title>
        <authorList>
            <person name="Roberts W.R."/>
            <person name="Alverson A.J."/>
        </authorList>
    </citation>
    <scope>NUCLEOTIDE SEQUENCE [LARGE SCALE GENOMIC DNA]</scope>
    <source>
        <strain evidence="3 4">AJA228-03</strain>
    </source>
</reference>
<evidence type="ECO:0000256" key="1">
    <source>
        <dbReference type="SAM" id="MobiDB-lite"/>
    </source>
</evidence>
<evidence type="ECO:0000313" key="2">
    <source>
        <dbReference type="EMBL" id="KAL3807561.1"/>
    </source>
</evidence>
<feature type="compositionally biased region" description="Low complexity" evidence="1">
    <location>
        <begin position="70"/>
        <end position="83"/>
    </location>
</feature>
<feature type="region of interest" description="Disordered" evidence="1">
    <location>
        <begin position="116"/>
        <end position="151"/>
    </location>
</feature>
<feature type="compositionally biased region" description="Polar residues" evidence="1">
    <location>
        <begin position="22"/>
        <end position="42"/>
    </location>
</feature>
<feature type="region of interest" description="Disordered" evidence="1">
    <location>
        <begin position="22"/>
        <end position="85"/>
    </location>
</feature>
<comment type="caution">
    <text evidence="3">The sequence shown here is derived from an EMBL/GenBank/DDBJ whole genome shotgun (WGS) entry which is preliminary data.</text>
</comment>
<sequence>MNCRTRQAETISFGTKKQAETISVGTNKQAEATSSETKNQAKADSFVISTPERRDRDKKFGGTTYEAEESLSLGTESTTSTESRQLQRLSSDVRYILASLSDVEASSTSIDKIKGKRNGIKTTNPQIATEPATAKPTSLKKDEGRGTWKGVISGRGKGLSISQRIFGNKIHSKGKIKSVVKSKNKICSGGSSSLATADLPKTSTKASADATTRMNETLAKKTFRGLKTSARNLTEKRGMVLLSATINRVKKKASEEVQPGTTFYTVITEDCRGNGSMDATWTPECGGARISLAQTKDPDEAKSINDESLSIERSLRIVSTSLVSDESSNSILSTSEPACRAMDTDAKRGKQVQPESLASYHDDDIAERFVTIPMTMRKVSSISRISDNDDDMDSLVDEKYERQSARFNEEAEEFVYNRSKSAAAKYRRRRRRLRQPAAVYRRHSLFANDDKGFLAVQIDALNESMEAVMNSMETVLCQMSCLE</sequence>
<keyword evidence="4" id="KW-1185">Reference proteome</keyword>
<dbReference type="EMBL" id="JALLPB020000228">
    <property type="protein sequence ID" value="KAL3811905.1"/>
    <property type="molecule type" value="Genomic_DNA"/>
</dbReference>
<feature type="compositionally biased region" description="Basic and acidic residues" evidence="1">
    <location>
        <begin position="51"/>
        <end position="60"/>
    </location>
</feature>
<evidence type="ECO:0000313" key="4">
    <source>
        <dbReference type="Proteomes" id="UP001530377"/>
    </source>
</evidence>
<evidence type="ECO:0000313" key="3">
    <source>
        <dbReference type="EMBL" id="KAL3811905.1"/>
    </source>
</evidence>
<name>A0ABD3RU11_9STRA</name>
<accession>A0ABD3RU11</accession>
<dbReference type="EMBL" id="JALLPB020000617">
    <property type="protein sequence ID" value="KAL3807561.1"/>
    <property type="molecule type" value="Genomic_DNA"/>
</dbReference>
<gene>
    <name evidence="2" type="ORF">ACHAXA_001145</name>
    <name evidence="3" type="ORF">ACHAXA_001430</name>
</gene>
<protein>
    <submittedName>
        <fullName evidence="3">Uncharacterized protein</fullName>
    </submittedName>
</protein>